<evidence type="ECO:0000256" key="1">
    <source>
        <dbReference type="ARBA" id="ARBA00008775"/>
    </source>
</evidence>
<dbReference type="Gene3D" id="2.60.60.30">
    <property type="entry name" value="sav2460 like domains"/>
    <property type="match status" value="1"/>
</dbReference>
<comment type="similarity">
    <text evidence="1">Belongs to the CAPAB/TerDEXZ family.</text>
</comment>
<feature type="compositionally biased region" description="Low complexity" evidence="2">
    <location>
        <begin position="14"/>
        <end position="25"/>
    </location>
</feature>
<sequence>MLSWRSHRAGPGSGAAVSRSSSVPRKGSLVSSPNKGVEKVEVAVRWDPSPSESSPHDLDIIAATYTADAPHGEPAYVVHFDSRSPDGTIGLSRDSRTGLGLGYDEVMTLELGRLASSYARVVVGVAVQQHSGRRTFGDIARTGVRIREGYVELAEHDFSGVSGATAATVAEFTRNGTGAWEFREHLRGFDADPESFTRLMGGAPV</sequence>
<organism evidence="4 5">
    <name type="scientific">Streptomyces pini</name>
    <dbReference type="NCBI Taxonomy" id="1520580"/>
    <lineage>
        <taxon>Bacteria</taxon>
        <taxon>Bacillati</taxon>
        <taxon>Actinomycetota</taxon>
        <taxon>Actinomycetes</taxon>
        <taxon>Kitasatosporales</taxon>
        <taxon>Streptomycetaceae</taxon>
        <taxon>Streptomyces</taxon>
    </lineage>
</organism>
<dbReference type="Proteomes" id="UP000198928">
    <property type="component" value="Unassembled WGS sequence"/>
</dbReference>
<evidence type="ECO:0000313" key="5">
    <source>
        <dbReference type="Proteomes" id="UP000198928"/>
    </source>
</evidence>
<reference evidence="5" key="1">
    <citation type="submission" date="2016-10" db="EMBL/GenBank/DDBJ databases">
        <authorList>
            <person name="Varghese N."/>
            <person name="Submissions S."/>
        </authorList>
    </citation>
    <scope>NUCLEOTIDE SEQUENCE [LARGE SCALE GENOMIC DNA]</scope>
    <source>
        <strain evidence="5">PL19</strain>
    </source>
</reference>
<feature type="domain" description="TerD" evidence="3">
    <location>
        <begin position="32"/>
        <end position="190"/>
    </location>
</feature>
<keyword evidence="5" id="KW-1185">Reference proteome</keyword>
<dbReference type="PANTHER" id="PTHR32097:SF4">
    <property type="entry name" value="GENERAL STRESS PROTEIN 16U"/>
    <property type="match status" value="1"/>
</dbReference>
<feature type="region of interest" description="Disordered" evidence="2">
    <location>
        <begin position="1"/>
        <end position="36"/>
    </location>
</feature>
<dbReference type="InterPro" id="IPR003325">
    <property type="entry name" value="TerD"/>
</dbReference>
<dbReference type="EMBL" id="FOSG01000016">
    <property type="protein sequence ID" value="SFL30293.1"/>
    <property type="molecule type" value="Genomic_DNA"/>
</dbReference>
<evidence type="ECO:0000256" key="2">
    <source>
        <dbReference type="SAM" id="MobiDB-lite"/>
    </source>
</evidence>
<gene>
    <name evidence="4" type="ORF">SAMN05192584_11696</name>
</gene>
<dbReference type="InterPro" id="IPR051324">
    <property type="entry name" value="Stress/Tellurium_Resist"/>
</dbReference>
<dbReference type="Pfam" id="PF02342">
    <property type="entry name" value="TerD"/>
    <property type="match status" value="1"/>
</dbReference>
<protein>
    <submittedName>
        <fullName evidence="4">Tellurium resistance protein TerD</fullName>
    </submittedName>
</protein>
<evidence type="ECO:0000313" key="4">
    <source>
        <dbReference type="EMBL" id="SFL30293.1"/>
    </source>
</evidence>
<dbReference type="PANTHER" id="PTHR32097">
    <property type="entry name" value="CAMP-BINDING PROTEIN 1-RELATED"/>
    <property type="match status" value="1"/>
</dbReference>
<accession>A0A1I4GLD8</accession>
<proteinExistence type="inferred from homology"/>
<evidence type="ECO:0000259" key="3">
    <source>
        <dbReference type="Pfam" id="PF02342"/>
    </source>
</evidence>
<name>A0A1I4GLD8_9ACTN</name>
<dbReference type="CDD" id="cd06974">
    <property type="entry name" value="TerD_like"/>
    <property type="match status" value="1"/>
</dbReference>
<dbReference type="AlphaFoldDB" id="A0A1I4GLD8"/>